<dbReference type="SUPFAM" id="SSF51679">
    <property type="entry name" value="Bacterial luciferase-like"/>
    <property type="match status" value="1"/>
</dbReference>
<dbReference type="NCBIfam" id="TIGR03557">
    <property type="entry name" value="F420_G6P_family"/>
    <property type="match status" value="1"/>
</dbReference>
<dbReference type="RefSeq" id="WP_338176152.1">
    <property type="nucleotide sequence ID" value="NZ_JAEKNQ010000008.1"/>
</dbReference>
<feature type="domain" description="Luciferase-like" evidence="2">
    <location>
        <begin position="9"/>
        <end position="296"/>
    </location>
</feature>
<evidence type="ECO:0000313" key="3">
    <source>
        <dbReference type="EMBL" id="MBJ7601788.1"/>
    </source>
</evidence>
<accession>A0A934NC84</accession>
<dbReference type="Pfam" id="PF00296">
    <property type="entry name" value="Bac_luciferase"/>
    <property type="match status" value="1"/>
</dbReference>
<dbReference type="InterPro" id="IPR050564">
    <property type="entry name" value="F420-G6PD/mer"/>
</dbReference>
<evidence type="ECO:0000259" key="2">
    <source>
        <dbReference type="Pfam" id="PF00296"/>
    </source>
</evidence>
<dbReference type="EC" id="1.-.-.-" evidence="3"/>
<name>A0A934NC84_9BACT</name>
<dbReference type="InterPro" id="IPR011251">
    <property type="entry name" value="Luciferase-like_dom"/>
</dbReference>
<reference evidence="3 4" key="1">
    <citation type="submission" date="2020-10" db="EMBL/GenBank/DDBJ databases">
        <title>Ca. Dormibacterota MAGs.</title>
        <authorList>
            <person name="Montgomery K."/>
        </authorList>
    </citation>
    <scope>NUCLEOTIDE SEQUENCE [LARGE SCALE GENOMIC DNA]</scope>
    <source>
        <strain evidence="3">SC8811_S16_3</strain>
    </source>
</reference>
<evidence type="ECO:0000256" key="1">
    <source>
        <dbReference type="ARBA" id="ARBA00023002"/>
    </source>
</evidence>
<dbReference type="GO" id="GO:0016705">
    <property type="term" value="F:oxidoreductase activity, acting on paired donors, with incorporation or reduction of molecular oxygen"/>
    <property type="evidence" value="ECO:0007669"/>
    <property type="project" value="InterPro"/>
</dbReference>
<organism evidence="3 4">
    <name type="scientific">Candidatus Dormiibacter inghamiae</name>
    <dbReference type="NCBI Taxonomy" id="3127013"/>
    <lineage>
        <taxon>Bacteria</taxon>
        <taxon>Bacillati</taxon>
        <taxon>Candidatus Dormiibacterota</taxon>
        <taxon>Candidatus Dormibacteria</taxon>
        <taxon>Candidatus Dormibacterales</taxon>
        <taxon>Candidatus Dormibacteraceae</taxon>
        <taxon>Candidatus Dormiibacter</taxon>
    </lineage>
</organism>
<comment type="caution">
    <text evidence="3">The sequence shown here is derived from an EMBL/GenBank/DDBJ whole genome shotgun (WGS) entry which is preliminary data.</text>
</comment>
<sequence length="328" mass="35157">MKLGYKAAAEQFGPRDLLAFAIEAEEAGFDSVFVSDHFHPFWHTGGHAPAAPPWLGAATQRTSRVVLGTSVVAPTFRQHPAGVAQAFATLACLAPGRIALGIGSGEPINELPLGLEAWPAVSERFGRLREATDIIKALWDGGFADYNGSYFRLRGARLYDLPELPPALYIAASGEKVAAFAGRSVDGVLATSARGAGFCQDVIFNSAATAAAVAGRDPASLERVVEVKVAYHPDPEKALSETRTWSALDFLHEQTGDPRVLEALAAASSMPGAGRWLLASDAEQHVEQLRPFVEAATHLVLHSPADDQIAFIRRYGREILPRLRRLTG</sequence>
<keyword evidence="1 3" id="KW-0560">Oxidoreductase</keyword>
<dbReference type="EMBL" id="JAEKNQ010000008">
    <property type="protein sequence ID" value="MBJ7601788.1"/>
    <property type="molecule type" value="Genomic_DNA"/>
</dbReference>
<dbReference type="Gene3D" id="3.20.20.30">
    <property type="entry name" value="Luciferase-like domain"/>
    <property type="match status" value="1"/>
</dbReference>
<dbReference type="Proteomes" id="UP000620075">
    <property type="component" value="Unassembled WGS sequence"/>
</dbReference>
<gene>
    <name evidence="3" type="ORF">JF888_01105</name>
</gene>
<protein>
    <submittedName>
        <fullName evidence="3">TIGR03557 family F420-dependent LLM class oxidoreductase</fullName>
        <ecNumber evidence="3">1.-.-.-</ecNumber>
    </submittedName>
</protein>
<proteinExistence type="predicted"/>
<dbReference type="InterPro" id="IPR019945">
    <property type="entry name" value="F420_G6P_DH-rel"/>
</dbReference>
<dbReference type="PANTHER" id="PTHR43244">
    <property type="match status" value="1"/>
</dbReference>
<dbReference type="InterPro" id="IPR036661">
    <property type="entry name" value="Luciferase-like_sf"/>
</dbReference>
<evidence type="ECO:0000313" key="4">
    <source>
        <dbReference type="Proteomes" id="UP000620075"/>
    </source>
</evidence>
<dbReference type="PANTHER" id="PTHR43244:SF1">
    <property type="entry name" value="5,10-METHYLENETETRAHYDROMETHANOPTERIN REDUCTASE"/>
    <property type="match status" value="1"/>
</dbReference>
<dbReference type="AlphaFoldDB" id="A0A934NC84"/>